<name>A0AAJ6BIL4_9BACT</name>
<evidence type="ECO:0000313" key="7">
    <source>
        <dbReference type="Proteomes" id="UP001220610"/>
    </source>
</evidence>
<dbReference type="Pfam" id="PF02826">
    <property type="entry name" value="2-Hacid_dh_C"/>
    <property type="match status" value="1"/>
</dbReference>
<dbReference type="Proteomes" id="UP001220610">
    <property type="component" value="Chromosome"/>
</dbReference>
<evidence type="ECO:0000259" key="4">
    <source>
        <dbReference type="Pfam" id="PF00389"/>
    </source>
</evidence>
<reference evidence="6" key="1">
    <citation type="submission" date="2023-03" db="EMBL/GenBank/DDBJ databases">
        <title>Andean soil-derived lignocellulolytic bacterial consortium as a source of novel taxa and putative plastic-active enzymes.</title>
        <authorList>
            <person name="Diaz-Garcia L."/>
            <person name="Chuvochina M."/>
            <person name="Feuerriegel G."/>
            <person name="Bunk B."/>
            <person name="Sproer C."/>
            <person name="Streit W.R."/>
            <person name="Rodriguez L.M."/>
            <person name="Overmann J."/>
            <person name="Jimenez D.J."/>
        </authorList>
    </citation>
    <scope>NUCLEOTIDE SEQUENCE</scope>
    <source>
        <strain evidence="6">MAG 7</strain>
    </source>
</reference>
<dbReference type="GO" id="GO:0030267">
    <property type="term" value="F:glyoxylate reductase (NADPH) activity"/>
    <property type="evidence" value="ECO:0007669"/>
    <property type="project" value="TreeGrafter"/>
</dbReference>
<keyword evidence="2" id="KW-0520">NAD</keyword>
<dbReference type="PANTHER" id="PTHR10996:SF178">
    <property type="entry name" value="2-HYDROXYACID DEHYDROGENASE YGL185C-RELATED"/>
    <property type="match status" value="1"/>
</dbReference>
<protein>
    <submittedName>
        <fullName evidence="6">NAD(P)-dependent oxidoreductase</fullName>
    </submittedName>
</protein>
<evidence type="ECO:0000313" key="6">
    <source>
        <dbReference type="EMBL" id="WEK37417.1"/>
    </source>
</evidence>
<comment type="similarity">
    <text evidence="3">Belongs to the D-isomer specific 2-hydroxyacid dehydrogenase family.</text>
</comment>
<evidence type="ECO:0000256" key="1">
    <source>
        <dbReference type="ARBA" id="ARBA00023002"/>
    </source>
</evidence>
<dbReference type="PANTHER" id="PTHR10996">
    <property type="entry name" value="2-HYDROXYACID DEHYDROGENASE-RELATED"/>
    <property type="match status" value="1"/>
</dbReference>
<evidence type="ECO:0000256" key="3">
    <source>
        <dbReference type="RuleBase" id="RU003719"/>
    </source>
</evidence>
<dbReference type="EMBL" id="CP119311">
    <property type="protein sequence ID" value="WEK37417.1"/>
    <property type="molecule type" value="Genomic_DNA"/>
</dbReference>
<feature type="domain" description="D-isomer specific 2-hydroxyacid dehydrogenase catalytic" evidence="4">
    <location>
        <begin position="4"/>
        <end position="306"/>
    </location>
</feature>
<dbReference type="GO" id="GO:0005829">
    <property type="term" value="C:cytosol"/>
    <property type="evidence" value="ECO:0007669"/>
    <property type="project" value="TreeGrafter"/>
</dbReference>
<dbReference type="InterPro" id="IPR006140">
    <property type="entry name" value="D-isomer_DH_NAD-bd"/>
</dbReference>
<dbReference type="GO" id="GO:0016618">
    <property type="term" value="F:hydroxypyruvate reductase [NAD(P)H] activity"/>
    <property type="evidence" value="ECO:0007669"/>
    <property type="project" value="TreeGrafter"/>
</dbReference>
<dbReference type="Gene3D" id="3.40.50.720">
    <property type="entry name" value="NAD(P)-binding Rossmann-like Domain"/>
    <property type="match status" value="2"/>
</dbReference>
<organism evidence="6 7">
    <name type="scientific">Candidatus Pseudobacter hemicellulosilyticus</name>
    <dbReference type="NCBI Taxonomy" id="3121375"/>
    <lineage>
        <taxon>Bacteria</taxon>
        <taxon>Pseudomonadati</taxon>
        <taxon>Bacteroidota</taxon>
        <taxon>Chitinophagia</taxon>
        <taxon>Chitinophagales</taxon>
        <taxon>Chitinophagaceae</taxon>
        <taxon>Pseudobacter</taxon>
    </lineage>
</organism>
<dbReference type="InterPro" id="IPR006139">
    <property type="entry name" value="D-isomer_2_OHA_DH_cat_dom"/>
</dbReference>
<sequence>MKKVIITAKVHPWLPETLEKKGFTVIYSPAISYEELENAIAGAEGLIVTTRLTIDRAILDKAPQLKWIGRLGSGMELIDVPYAESKGILCVSSPEGNRNAVAEHMLGMLLNLLNKMNSSMASICEGQWIRDANRGTELTGKTVGIIGYGNTGSAFAKLLSAFDVTVLALDKYKFGFAKGYVREANLEQIARYADVVSLHLPLTEETFHYANDAFFQQLERKPFFINASRGKVQETAAIIRALQAGKIAGAGLDVLENEKLETYSGEQREQLNWLLAQPNVLITPHTAGYSHEAFYKMAAVVVEKLKL</sequence>
<dbReference type="Pfam" id="PF00389">
    <property type="entry name" value="2-Hacid_dh"/>
    <property type="match status" value="1"/>
</dbReference>
<dbReference type="InterPro" id="IPR050223">
    <property type="entry name" value="D-isomer_2-hydroxyacid_DH"/>
</dbReference>
<dbReference type="GO" id="GO:0051287">
    <property type="term" value="F:NAD binding"/>
    <property type="evidence" value="ECO:0007669"/>
    <property type="project" value="InterPro"/>
</dbReference>
<proteinExistence type="inferred from homology"/>
<feature type="domain" description="D-isomer specific 2-hydroxyacid dehydrogenase NAD-binding" evidence="5">
    <location>
        <begin position="106"/>
        <end position="287"/>
    </location>
</feature>
<dbReference type="SUPFAM" id="SSF52283">
    <property type="entry name" value="Formate/glycerate dehydrogenase catalytic domain-like"/>
    <property type="match status" value="1"/>
</dbReference>
<dbReference type="InterPro" id="IPR036291">
    <property type="entry name" value="NAD(P)-bd_dom_sf"/>
</dbReference>
<dbReference type="AlphaFoldDB" id="A0AAJ6BIL4"/>
<dbReference type="SUPFAM" id="SSF51735">
    <property type="entry name" value="NAD(P)-binding Rossmann-fold domains"/>
    <property type="match status" value="1"/>
</dbReference>
<gene>
    <name evidence="6" type="ORF">P0Y53_07880</name>
</gene>
<keyword evidence="1 3" id="KW-0560">Oxidoreductase</keyword>
<evidence type="ECO:0000259" key="5">
    <source>
        <dbReference type="Pfam" id="PF02826"/>
    </source>
</evidence>
<accession>A0AAJ6BIL4</accession>
<evidence type="ECO:0000256" key="2">
    <source>
        <dbReference type="ARBA" id="ARBA00023027"/>
    </source>
</evidence>